<proteinExistence type="predicted"/>
<reference evidence="1 2" key="1">
    <citation type="submission" date="2019-11" db="EMBL/GenBank/DDBJ databases">
        <title>Epiphytic Pseudomonas syringae from cherry orchards.</title>
        <authorList>
            <person name="Hulin M.T."/>
        </authorList>
    </citation>
    <scope>NUCLEOTIDE SEQUENCE [LARGE SCALE GENOMIC DNA]</scope>
    <source>
        <strain evidence="1 2">PA-6-5B</strain>
    </source>
</reference>
<evidence type="ECO:0000313" key="1">
    <source>
        <dbReference type="EMBL" id="MCF5111071.1"/>
    </source>
</evidence>
<evidence type="ECO:0000313" key="2">
    <source>
        <dbReference type="Proteomes" id="UP000814003"/>
    </source>
</evidence>
<accession>A0ABS9FGH2</accession>
<gene>
    <name evidence="1" type="ORF">GIW56_30260</name>
</gene>
<dbReference type="RefSeq" id="WP_413469194.1">
    <property type="nucleotide sequence ID" value="NZ_WKED01000141.1"/>
</dbReference>
<sequence>MSVESLGEHQARATWTIIAEPLEPGDKEGFEQFIQDFADRALGNVRRLLG</sequence>
<comment type="caution">
    <text evidence="1">The sequence shown here is derived from an EMBL/GenBank/DDBJ whole genome shotgun (WGS) entry which is preliminary data.</text>
</comment>
<dbReference type="EMBL" id="WKED01000141">
    <property type="protein sequence ID" value="MCF5111071.1"/>
    <property type="molecule type" value="Genomic_DNA"/>
</dbReference>
<name>A0ABS9FGH2_9PSED</name>
<organism evidence="1 2">
    <name type="scientific">Pseudomonas gessardii</name>
    <dbReference type="NCBI Taxonomy" id="78544"/>
    <lineage>
        <taxon>Bacteria</taxon>
        <taxon>Pseudomonadati</taxon>
        <taxon>Pseudomonadota</taxon>
        <taxon>Gammaproteobacteria</taxon>
        <taxon>Pseudomonadales</taxon>
        <taxon>Pseudomonadaceae</taxon>
        <taxon>Pseudomonas</taxon>
    </lineage>
</organism>
<protein>
    <submittedName>
        <fullName evidence="1">Uncharacterized protein</fullName>
    </submittedName>
</protein>
<keyword evidence="2" id="KW-1185">Reference proteome</keyword>
<dbReference type="Proteomes" id="UP000814003">
    <property type="component" value="Unassembled WGS sequence"/>
</dbReference>